<evidence type="ECO:0000256" key="9">
    <source>
        <dbReference type="ARBA" id="ARBA00023002"/>
    </source>
</evidence>
<dbReference type="GO" id="GO:0016020">
    <property type="term" value="C:membrane"/>
    <property type="evidence" value="ECO:0007669"/>
    <property type="project" value="UniProtKB-SubCell"/>
</dbReference>
<proteinExistence type="inferred from homology"/>
<evidence type="ECO:0000256" key="1">
    <source>
        <dbReference type="ARBA" id="ARBA00001971"/>
    </source>
</evidence>
<evidence type="ECO:0000256" key="3">
    <source>
        <dbReference type="ARBA" id="ARBA00005179"/>
    </source>
</evidence>
<dbReference type="OrthoDB" id="1470350at2759"/>
<dbReference type="Proteomes" id="UP000076532">
    <property type="component" value="Unassembled WGS sequence"/>
</dbReference>
<accession>A0A166GZL6</accession>
<keyword evidence="10 13" id="KW-0408">Iron</keyword>
<dbReference type="PANTHER" id="PTHR46300:SF2">
    <property type="entry name" value="CYTOCHROME P450 MONOOXYGENASE ALNH-RELATED"/>
    <property type="match status" value="1"/>
</dbReference>
<keyword evidence="9 14" id="KW-0560">Oxidoreductase</keyword>
<keyword evidence="7 13" id="KW-0479">Metal-binding</keyword>
<keyword evidence="12" id="KW-0472">Membrane</keyword>
<dbReference type="EMBL" id="KV417574">
    <property type="protein sequence ID" value="KZP18329.1"/>
    <property type="molecule type" value="Genomic_DNA"/>
</dbReference>
<organism evidence="15 16">
    <name type="scientific">Athelia psychrophila</name>
    <dbReference type="NCBI Taxonomy" id="1759441"/>
    <lineage>
        <taxon>Eukaryota</taxon>
        <taxon>Fungi</taxon>
        <taxon>Dikarya</taxon>
        <taxon>Basidiomycota</taxon>
        <taxon>Agaricomycotina</taxon>
        <taxon>Agaricomycetes</taxon>
        <taxon>Agaricomycetidae</taxon>
        <taxon>Atheliales</taxon>
        <taxon>Atheliaceae</taxon>
        <taxon>Athelia</taxon>
    </lineage>
</organism>
<evidence type="ECO:0000256" key="6">
    <source>
        <dbReference type="ARBA" id="ARBA00022692"/>
    </source>
</evidence>
<evidence type="ECO:0000256" key="12">
    <source>
        <dbReference type="ARBA" id="ARBA00023136"/>
    </source>
</evidence>
<dbReference type="GO" id="GO:0004497">
    <property type="term" value="F:monooxygenase activity"/>
    <property type="evidence" value="ECO:0007669"/>
    <property type="project" value="UniProtKB-KW"/>
</dbReference>
<dbReference type="PRINTS" id="PR00463">
    <property type="entry name" value="EP450I"/>
</dbReference>
<dbReference type="InterPro" id="IPR001128">
    <property type="entry name" value="Cyt_P450"/>
</dbReference>
<evidence type="ECO:0000256" key="11">
    <source>
        <dbReference type="ARBA" id="ARBA00023033"/>
    </source>
</evidence>
<dbReference type="GO" id="GO:0020037">
    <property type="term" value="F:heme binding"/>
    <property type="evidence" value="ECO:0007669"/>
    <property type="project" value="InterPro"/>
</dbReference>
<evidence type="ECO:0000313" key="15">
    <source>
        <dbReference type="EMBL" id="KZP18329.1"/>
    </source>
</evidence>
<evidence type="ECO:0000313" key="16">
    <source>
        <dbReference type="Proteomes" id="UP000076532"/>
    </source>
</evidence>
<evidence type="ECO:0000256" key="14">
    <source>
        <dbReference type="RuleBase" id="RU000461"/>
    </source>
</evidence>
<keyword evidence="5 13" id="KW-0349">Heme</keyword>
<keyword evidence="6" id="KW-0812">Transmembrane</keyword>
<keyword evidence="8" id="KW-1133">Transmembrane helix</keyword>
<dbReference type="PANTHER" id="PTHR46300">
    <property type="entry name" value="P450, PUTATIVE (EUROFUNG)-RELATED-RELATED"/>
    <property type="match status" value="1"/>
</dbReference>
<evidence type="ECO:0000256" key="7">
    <source>
        <dbReference type="ARBA" id="ARBA00022723"/>
    </source>
</evidence>
<dbReference type="AlphaFoldDB" id="A0A166GZL6"/>
<evidence type="ECO:0000256" key="13">
    <source>
        <dbReference type="PIRSR" id="PIRSR602401-1"/>
    </source>
</evidence>
<evidence type="ECO:0000256" key="4">
    <source>
        <dbReference type="ARBA" id="ARBA00010617"/>
    </source>
</evidence>
<keyword evidence="11 14" id="KW-0503">Monooxygenase</keyword>
<keyword evidence="16" id="KW-1185">Reference proteome</keyword>
<sequence>MGTTSNVPWIPLATSTGCSLDSQPEASRSLPSKTHWGGKFRFKAKLRSGSVPDHSIRILVSEELGTTVILLASAIFVYRLSRTNSTLPPGPPKAPLFGNLFQLRPLRPHPQLLIWAKQFGPIFHLKLGPQDFVSLNSAEAADELLTRKYSDRPESHVAQDILSNGQRFVFMPYHKEYKAAKKSLQPILGAGPSKRHRPLQDLESRVLLYDLMNHGDTSLNSGILVAHEEDIPHGHWCIPVRRFAASIAMVLAYGKRMHTTANDPTFLKLFEVIANLVKVAQPGNHLQVEHVFPLLRKLPDFLAPWRVAAKKMHEWEVELYGGFFEGVRAELKQSKDNQSYVGSYLQKRAECGNGEAPGAGVTDDGWMRDEYLAYAAGELLEAGTDTTSVTMQTLILQLLGHPDVLRKAREEVDREVGPHRMPTFDDEPKLPYVVACIKESLRVRPSLPLGLPHTPDVDDTWNGYHIPRGAVVIGNVWAIHMDEARYPEPTKFNPDRFMTEGKPMRWGSGPDSKDRDHYAFGWGRRFCPGSAVAEASMFIALARIIWGLELQPPIDPVTGKELIPDMTDETMFNDGFAVGPRACSVGFRARSDGHEALIRGAFEDAQAGFEVMGLARDEEV</sequence>
<dbReference type="Pfam" id="PF00067">
    <property type="entry name" value="p450"/>
    <property type="match status" value="1"/>
</dbReference>
<dbReference type="InterPro" id="IPR002401">
    <property type="entry name" value="Cyt_P450_E_grp-I"/>
</dbReference>
<dbReference type="Gene3D" id="1.10.630.10">
    <property type="entry name" value="Cytochrome P450"/>
    <property type="match status" value="1"/>
</dbReference>
<evidence type="ECO:0000256" key="8">
    <source>
        <dbReference type="ARBA" id="ARBA00022989"/>
    </source>
</evidence>
<gene>
    <name evidence="15" type="ORF">FIBSPDRAFT_911765</name>
</gene>
<comment type="cofactor">
    <cofactor evidence="1 13">
        <name>heme</name>
        <dbReference type="ChEBI" id="CHEBI:30413"/>
    </cofactor>
</comment>
<dbReference type="STRING" id="436010.A0A166GZL6"/>
<comment type="similarity">
    <text evidence="4 14">Belongs to the cytochrome P450 family.</text>
</comment>
<dbReference type="InterPro" id="IPR017972">
    <property type="entry name" value="Cyt_P450_CS"/>
</dbReference>
<evidence type="ECO:0000256" key="5">
    <source>
        <dbReference type="ARBA" id="ARBA00022617"/>
    </source>
</evidence>
<reference evidence="15 16" key="1">
    <citation type="journal article" date="2016" name="Mol. Biol. Evol.">
        <title>Comparative Genomics of Early-Diverging Mushroom-Forming Fungi Provides Insights into the Origins of Lignocellulose Decay Capabilities.</title>
        <authorList>
            <person name="Nagy L.G."/>
            <person name="Riley R."/>
            <person name="Tritt A."/>
            <person name="Adam C."/>
            <person name="Daum C."/>
            <person name="Floudas D."/>
            <person name="Sun H."/>
            <person name="Yadav J.S."/>
            <person name="Pangilinan J."/>
            <person name="Larsson K.H."/>
            <person name="Matsuura K."/>
            <person name="Barry K."/>
            <person name="Labutti K."/>
            <person name="Kuo R."/>
            <person name="Ohm R.A."/>
            <person name="Bhattacharya S.S."/>
            <person name="Shirouzu T."/>
            <person name="Yoshinaga Y."/>
            <person name="Martin F.M."/>
            <person name="Grigoriev I.V."/>
            <person name="Hibbett D.S."/>
        </authorList>
    </citation>
    <scope>NUCLEOTIDE SEQUENCE [LARGE SCALE GENOMIC DNA]</scope>
    <source>
        <strain evidence="15 16">CBS 109695</strain>
    </source>
</reference>
<dbReference type="PRINTS" id="PR00385">
    <property type="entry name" value="P450"/>
</dbReference>
<dbReference type="InterPro" id="IPR050364">
    <property type="entry name" value="Cytochrome_P450_fung"/>
</dbReference>
<feature type="binding site" description="axial binding residue" evidence="13">
    <location>
        <position position="527"/>
    </location>
    <ligand>
        <name>heme</name>
        <dbReference type="ChEBI" id="CHEBI:30413"/>
    </ligand>
    <ligandPart>
        <name>Fe</name>
        <dbReference type="ChEBI" id="CHEBI:18248"/>
    </ligandPart>
</feature>
<dbReference type="SUPFAM" id="SSF48264">
    <property type="entry name" value="Cytochrome P450"/>
    <property type="match status" value="1"/>
</dbReference>
<dbReference type="GO" id="GO:0016705">
    <property type="term" value="F:oxidoreductase activity, acting on paired donors, with incorporation or reduction of molecular oxygen"/>
    <property type="evidence" value="ECO:0007669"/>
    <property type="project" value="InterPro"/>
</dbReference>
<protein>
    <submittedName>
        <fullName evidence="15">Cytochrome P450</fullName>
    </submittedName>
</protein>
<dbReference type="InterPro" id="IPR036396">
    <property type="entry name" value="Cyt_P450_sf"/>
</dbReference>
<comment type="subcellular location">
    <subcellularLocation>
        <location evidence="2">Membrane</location>
        <topology evidence="2">Single-pass membrane protein</topology>
    </subcellularLocation>
</comment>
<evidence type="ECO:0000256" key="10">
    <source>
        <dbReference type="ARBA" id="ARBA00023004"/>
    </source>
</evidence>
<name>A0A166GZL6_9AGAM</name>
<comment type="pathway">
    <text evidence="3">Secondary metabolite biosynthesis.</text>
</comment>
<dbReference type="CDD" id="cd11065">
    <property type="entry name" value="CYP64-like"/>
    <property type="match status" value="1"/>
</dbReference>
<dbReference type="GO" id="GO:0005506">
    <property type="term" value="F:iron ion binding"/>
    <property type="evidence" value="ECO:0007669"/>
    <property type="project" value="InterPro"/>
</dbReference>
<evidence type="ECO:0000256" key="2">
    <source>
        <dbReference type="ARBA" id="ARBA00004167"/>
    </source>
</evidence>
<dbReference type="PROSITE" id="PS00086">
    <property type="entry name" value="CYTOCHROME_P450"/>
    <property type="match status" value="1"/>
</dbReference>